<feature type="region of interest" description="Disordered" evidence="1">
    <location>
        <begin position="1"/>
        <end position="21"/>
    </location>
</feature>
<name>A0AAV5GQX9_9BASI</name>
<evidence type="ECO:0000313" key="3">
    <source>
        <dbReference type="EMBL" id="GJN92593.1"/>
    </source>
</evidence>
<accession>A0AAV5GQX9</accession>
<evidence type="ECO:0000259" key="2">
    <source>
        <dbReference type="Pfam" id="PF07859"/>
    </source>
</evidence>
<dbReference type="AlphaFoldDB" id="A0AAV5GQX9"/>
<organism evidence="3 4">
    <name type="scientific">Rhodotorula paludigena</name>
    <dbReference type="NCBI Taxonomy" id="86838"/>
    <lineage>
        <taxon>Eukaryota</taxon>
        <taxon>Fungi</taxon>
        <taxon>Dikarya</taxon>
        <taxon>Basidiomycota</taxon>
        <taxon>Pucciniomycotina</taxon>
        <taxon>Microbotryomycetes</taxon>
        <taxon>Sporidiobolales</taxon>
        <taxon>Sporidiobolaceae</taxon>
        <taxon>Rhodotorula</taxon>
    </lineage>
</organism>
<evidence type="ECO:0000313" key="4">
    <source>
        <dbReference type="Proteomes" id="UP001342314"/>
    </source>
</evidence>
<protein>
    <recommendedName>
        <fullName evidence="2">Alpha/beta hydrolase fold-3 domain-containing protein</fullName>
    </recommendedName>
</protein>
<dbReference type="Pfam" id="PF07859">
    <property type="entry name" value="Abhydrolase_3"/>
    <property type="match status" value="1"/>
</dbReference>
<dbReference type="Gene3D" id="3.40.50.1820">
    <property type="entry name" value="alpha/beta hydrolase"/>
    <property type="match status" value="1"/>
</dbReference>
<dbReference type="EMBL" id="BQKY01000011">
    <property type="protein sequence ID" value="GJN92593.1"/>
    <property type="molecule type" value="Genomic_DNA"/>
</dbReference>
<sequence>MADRQSLESAPTVVSDAAGAQPGNLKGNPAIAASPSYDTKTANAASPALHFPLNYFRIVWEFCTVLVLLPYHFVKFALFPSTRWRRSWTLLEATLMPAVKRIMAAMDLCGFKISSRDTDAEPSALGKWWMRVRYNGARFEWVEGLPDELVNGELADKEVKIRRRVGMFGWAREDAKGHGLIGLYLHGGGIPSTLFKRRSSIDCYLIIRCLPLYKMLLPPTSPFYGVAFLVAASWIRDMLDGGADDEQNPFRLHLRKPAGLVLLSPWSDPCASSVYTPSAHSYLGHTPQTYVPRSNSCDYLFEKGAFRLHLVTSLLGSHPQEYVKSPYVSPGARDTELGILNGFPPVFVHYGTGERCQEEGERLVANLRRDGVHVEVVVTEDTPHDLLLLAMIWRKEQVEQIWTGALRFIETLL</sequence>
<keyword evidence="4" id="KW-1185">Reference proteome</keyword>
<proteinExistence type="predicted"/>
<gene>
    <name evidence="3" type="ORF">Rhopal_005628-T1</name>
</gene>
<feature type="domain" description="Alpha/beta hydrolase fold-3" evidence="2">
    <location>
        <begin position="256"/>
        <end position="386"/>
    </location>
</feature>
<comment type="caution">
    <text evidence="3">The sequence shown here is derived from an EMBL/GenBank/DDBJ whole genome shotgun (WGS) entry which is preliminary data.</text>
</comment>
<dbReference type="InterPro" id="IPR029058">
    <property type="entry name" value="AB_hydrolase_fold"/>
</dbReference>
<dbReference type="Proteomes" id="UP001342314">
    <property type="component" value="Unassembled WGS sequence"/>
</dbReference>
<evidence type="ECO:0000256" key="1">
    <source>
        <dbReference type="SAM" id="MobiDB-lite"/>
    </source>
</evidence>
<dbReference type="GO" id="GO:0016787">
    <property type="term" value="F:hydrolase activity"/>
    <property type="evidence" value="ECO:0007669"/>
    <property type="project" value="InterPro"/>
</dbReference>
<dbReference type="InterPro" id="IPR013094">
    <property type="entry name" value="AB_hydrolase_3"/>
</dbReference>
<dbReference type="SUPFAM" id="SSF53474">
    <property type="entry name" value="alpha/beta-Hydrolases"/>
    <property type="match status" value="1"/>
</dbReference>
<reference evidence="3 4" key="1">
    <citation type="submission" date="2021-12" db="EMBL/GenBank/DDBJ databases">
        <title>High titer production of polyol ester of fatty acids by Rhodotorula paludigena BS15 towards product separation-free biomass refinery.</title>
        <authorList>
            <person name="Mano J."/>
            <person name="Ono H."/>
            <person name="Tanaka T."/>
            <person name="Naito K."/>
            <person name="Sushida H."/>
            <person name="Ike M."/>
            <person name="Tokuyasu K."/>
            <person name="Kitaoka M."/>
        </authorList>
    </citation>
    <scope>NUCLEOTIDE SEQUENCE [LARGE SCALE GENOMIC DNA]</scope>
    <source>
        <strain evidence="3 4">BS15</strain>
    </source>
</reference>